<evidence type="ECO:0000256" key="2">
    <source>
        <dbReference type="SAM" id="MobiDB-lite"/>
    </source>
</evidence>
<evidence type="ECO:0000256" key="1">
    <source>
        <dbReference type="SAM" id="Coils"/>
    </source>
</evidence>
<evidence type="ECO:0000313" key="3">
    <source>
        <dbReference type="EMBL" id="VDD81852.1"/>
    </source>
</evidence>
<feature type="coiled-coil region" evidence="1">
    <location>
        <begin position="32"/>
        <end position="59"/>
    </location>
</feature>
<name>A0A0R3UJY5_MESCO</name>
<gene>
    <name evidence="3" type="ORF">MCOS_LOCUS7855</name>
</gene>
<protein>
    <submittedName>
        <fullName evidence="3">Uncharacterized protein</fullName>
    </submittedName>
</protein>
<feature type="region of interest" description="Disordered" evidence="2">
    <location>
        <begin position="152"/>
        <end position="178"/>
    </location>
</feature>
<dbReference type="EMBL" id="UXSR01005418">
    <property type="protein sequence ID" value="VDD81852.1"/>
    <property type="molecule type" value="Genomic_DNA"/>
</dbReference>
<keyword evidence="1" id="KW-0175">Coiled coil</keyword>
<dbReference type="OrthoDB" id="6265878at2759"/>
<accession>A0A0R3UJY5</accession>
<keyword evidence="4" id="KW-1185">Reference proteome</keyword>
<dbReference type="Proteomes" id="UP000267029">
    <property type="component" value="Unassembled WGS sequence"/>
</dbReference>
<sequence length="178" mass="20010">MSEYNAMTKEYDIMKVETTTLQSKSNEMYQHILSQDTKIEQLEQSIQVLEAENNELRQSRIIDASTKHHTGVKIPDEETCPPCETCTEAEAWAEGLINSPNKFSDSLRRHFQSTLPVRSRMPLPRQSYGTSTMTSTPASTLRFEEMKKPVAEVSQGSSILSSGARKPIGSMNQAHQSK</sequence>
<dbReference type="AlphaFoldDB" id="A0A0R3UJY5"/>
<dbReference type="STRING" id="53468.A0A0R3UJY5"/>
<evidence type="ECO:0000313" key="4">
    <source>
        <dbReference type="Proteomes" id="UP000267029"/>
    </source>
</evidence>
<organism evidence="3 4">
    <name type="scientific">Mesocestoides corti</name>
    <name type="common">Flatworm</name>
    <dbReference type="NCBI Taxonomy" id="53468"/>
    <lineage>
        <taxon>Eukaryota</taxon>
        <taxon>Metazoa</taxon>
        <taxon>Spiralia</taxon>
        <taxon>Lophotrochozoa</taxon>
        <taxon>Platyhelminthes</taxon>
        <taxon>Cestoda</taxon>
        <taxon>Eucestoda</taxon>
        <taxon>Cyclophyllidea</taxon>
        <taxon>Mesocestoididae</taxon>
        <taxon>Mesocestoides</taxon>
    </lineage>
</organism>
<reference evidence="3 4" key="1">
    <citation type="submission" date="2018-10" db="EMBL/GenBank/DDBJ databases">
        <authorList>
            <consortium name="Pathogen Informatics"/>
        </authorList>
    </citation>
    <scope>NUCLEOTIDE SEQUENCE [LARGE SCALE GENOMIC DNA]</scope>
</reference>
<proteinExistence type="predicted"/>